<dbReference type="EMBL" id="VUNQ01000004">
    <property type="protein sequence ID" value="MSU00463.1"/>
    <property type="molecule type" value="Genomic_DNA"/>
</dbReference>
<dbReference type="InterPro" id="IPR001647">
    <property type="entry name" value="HTH_TetR"/>
</dbReference>
<organism evidence="4 5">
    <name type="scientific">Tissierella pigra</name>
    <dbReference type="NCBI Taxonomy" id="2607614"/>
    <lineage>
        <taxon>Bacteria</taxon>
        <taxon>Bacillati</taxon>
        <taxon>Bacillota</taxon>
        <taxon>Tissierellia</taxon>
        <taxon>Tissierellales</taxon>
        <taxon>Tissierellaceae</taxon>
        <taxon>Tissierella</taxon>
    </lineage>
</organism>
<name>A0A6N7XSS0_9FIRM</name>
<keyword evidence="1 2" id="KW-0238">DNA-binding</keyword>
<comment type="caution">
    <text evidence="4">The sequence shown here is derived from an EMBL/GenBank/DDBJ whole genome shotgun (WGS) entry which is preliminary data.</text>
</comment>
<keyword evidence="5" id="KW-1185">Reference proteome</keyword>
<dbReference type="Pfam" id="PF00440">
    <property type="entry name" value="TetR_N"/>
    <property type="match status" value="1"/>
</dbReference>
<evidence type="ECO:0000256" key="2">
    <source>
        <dbReference type="PROSITE-ProRule" id="PRU00335"/>
    </source>
</evidence>
<dbReference type="GO" id="GO:0003677">
    <property type="term" value="F:DNA binding"/>
    <property type="evidence" value="ECO:0007669"/>
    <property type="project" value="UniProtKB-UniRule"/>
</dbReference>
<reference evidence="4 5" key="1">
    <citation type="submission" date="2019-09" db="EMBL/GenBank/DDBJ databases">
        <title>In-depth cultivation of the pig gut microbiome towards novel bacterial diversity and tailored functional studies.</title>
        <authorList>
            <person name="Wylensek D."/>
            <person name="Hitch T.C.A."/>
            <person name="Clavel T."/>
        </authorList>
    </citation>
    <scope>NUCLEOTIDE SEQUENCE [LARGE SCALE GENOMIC DNA]</scope>
    <source>
        <strain evidence="4 5">WCA3-693-APC-4?</strain>
    </source>
</reference>
<dbReference type="Gene3D" id="1.10.357.10">
    <property type="entry name" value="Tetracycline Repressor, domain 2"/>
    <property type="match status" value="1"/>
</dbReference>
<dbReference type="Proteomes" id="UP000469523">
    <property type="component" value="Unassembled WGS sequence"/>
</dbReference>
<dbReference type="InterPro" id="IPR009057">
    <property type="entry name" value="Homeodomain-like_sf"/>
</dbReference>
<proteinExistence type="predicted"/>
<gene>
    <name evidence="4" type="ORF">FYJ83_03155</name>
</gene>
<dbReference type="SUPFAM" id="SSF46689">
    <property type="entry name" value="Homeodomain-like"/>
    <property type="match status" value="1"/>
</dbReference>
<evidence type="ECO:0000259" key="3">
    <source>
        <dbReference type="PROSITE" id="PS50977"/>
    </source>
</evidence>
<dbReference type="AlphaFoldDB" id="A0A6N7XSS0"/>
<feature type="DNA-binding region" description="H-T-H motif" evidence="2">
    <location>
        <begin position="28"/>
        <end position="47"/>
    </location>
</feature>
<evidence type="ECO:0000313" key="4">
    <source>
        <dbReference type="EMBL" id="MSU00463.1"/>
    </source>
</evidence>
<evidence type="ECO:0000256" key="1">
    <source>
        <dbReference type="ARBA" id="ARBA00023125"/>
    </source>
</evidence>
<accession>A0A6N7XSS0</accession>
<feature type="domain" description="HTH tetR-type" evidence="3">
    <location>
        <begin position="5"/>
        <end position="65"/>
    </location>
</feature>
<evidence type="ECO:0000313" key="5">
    <source>
        <dbReference type="Proteomes" id="UP000469523"/>
    </source>
</evidence>
<dbReference type="PROSITE" id="PS50977">
    <property type="entry name" value="HTH_TETR_2"/>
    <property type="match status" value="1"/>
</dbReference>
<protein>
    <submittedName>
        <fullName evidence="4">TetR/AcrR family transcriptional regulator</fullName>
    </submittedName>
</protein>
<sequence>MRDLTSIEEKILDKTLYLIGKIGTFNVPIRTIAKEAGVNVSAINYYFRTKEEMLLLVKEFYIDNTIAAYSILDNDEYDNKEKIILCANEIIEYTLKYPGVLTILKEARSRKSCSEIDAKIVEVTDRMNIKLDKALSNFFNKNLKDFQYNKMIFLSSILYPPLNLDIANFNEKTMGNKEERLKYITYVVDMLNKDN</sequence>
<dbReference type="PRINTS" id="PR00455">
    <property type="entry name" value="HTHTETR"/>
</dbReference>
<dbReference type="RefSeq" id="WP_154438890.1">
    <property type="nucleotide sequence ID" value="NZ_JAHLPJ010000001.1"/>
</dbReference>